<dbReference type="PROSITE" id="PS51257">
    <property type="entry name" value="PROKAR_LIPOPROTEIN"/>
    <property type="match status" value="1"/>
</dbReference>
<evidence type="ECO:0000313" key="1">
    <source>
        <dbReference type="EMBL" id="CAG9610804.1"/>
    </source>
</evidence>
<comment type="caution">
    <text evidence="1">The sequence shown here is derived from an EMBL/GenBank/DDBJ whole genome shotgun (WGS) entry which is preliminary data.</text>
</comment>
<proteinExistence type="predicted"/>
<protein>
    <submittedName>
        <fullName evidence="1">Uncharacterized protein</fullName>
    </submittedName>
</protein>
<organism evidence="1 2">
    <name type="scientific">Pseudoneobacillus rhizosphaerae</name>
    <dbReference type="NCBI Taxonomy" id="2880968"/>
    <lineage>
        <taxon>Bacteria</taxon>
        <taxon>Bacillati</taxon>
        <taxon>Bacillota</taxon>
        <taxon>Bacilli</taxon>
        <taxon>Bacillales</taxon>
        <taxon>Bacillaceae</taxon>
        <taxon>Pseudoneobacillus</taxon>
    </lineage>
</organism>
<sequence>MNKHFLSLAILLLSMSIVFFGCQFSKKPEHPENMQKVSGTEMEKGLMTLGETAKYLSMTEDQFKRIIIQQDAIRTQLTSYDTYSFIPYIKVKDEKFFSKYHVDEWIKLTFWEEIE</sequence>
<dbReference type="AlphaFoldDB" id="A0A9C7GE72"/>
<dbReference type="RefSeq" id="WP_230499160.1">
    <property type="nucleotide sequence ID" value="NZ_CAKJTG010000055.1"/>
</dbReference>
<evidence type="ECO:0000313" key="2">
    <source>
        <dbReference type="Proteomes" id="UP000789845"/>
    </source>
</evidence>
<reference evidence="1" key="1">
    <citation type="submission" date="2021-10" db="EMBL/GenBank/DDBJ databases">
        <authorList>
            <person name="Criscuolo A."/>
        </authorList>
    </citation>
    <scope>NUCLEOTIDE SEQUENCE</scope>
    <source>
        <strain evidence="1">CIP111885</strain>
    </source>
</reference>
<dbReference type="EMBL" id="CAKJTG010000055">
    <property type="protein sequence ID" value="CAG9610804.1"/>
    <property type="molecule type" value="Genomic_DNA"/>
</dbReference>
<gene>
    <name evidence="1" type="ORF">NEOCIP111885_04584</name>
</gene>
<accession>A0A9C7GE72</accession>
<keyword evidence="2" id="KW-1185">Reference proteome</keyword>
<name>A0A9C7GE72_9BACI</name>
<dbReference type="Proteomes" id="UP000789845">
    <property type="component" value="Unassembled WGS sequence"/>
</dbReference>